<dbReference type="Gene3D" id="1.20.5.430">
    <property type="match status" value="1"/>
</dbReference>
<dbReference type="Pfam" id="PF02954">
    <property type="entry name" value="HTH_8"/>
    <property type="match status" value="1"/>
</dbReference>
<name>A0AAU7JE62_9HYPH</name>
<dbReference type="InterPro" id="IPR035965">
    <property type="entry name" value="PAS-like_dom_sf"/>
</dbReference>
<dbReference type="InterPro" id="IPR000014">
    <property type="entry name" value="PAS"/>
</dbReference>
<gene>
    <name evidence="3" type="primary">ppsR</name>
    <name evidence="3" type="ORF">ABEG18_22740</name>
</gene>
<dbReference type="InterPro" id="IPR009057">
    <property type="entry name" value="Homeodomain-like_sf"/>
</dbReference>
<dbReference type="PRINTS" id="PR01590">
    <property type="entry name" value="HTHFIS"/>
</dbReference>
<dbReference type="Pfam" id="PF13188">
    <property type="entry name" value="PAS_8"/>
    <property type="match status" value="2"/>
</dbReference>
<dbReference type="Gene3D" id="3.30.450.20">
    <property type="entry name" value="PAS domain"/>
    <property type="match status" value="3"/>
</dbReference>
<dbReference type="PROSITE" id="PS50112">
    <property type="entry name" value="PAS"/>
    <property type="match status" value="1"/>
</dbReference>
<dbReference type="AlphaFoldDB" id="A0AAU7JE62"/>
<protein>
    <submittedName>
        <fullName evidence="3">Transcriptional regulator PpsR</fullName>
    </submittedName>
</protein>
<dbReference type="NCBIfam" id="TIGR00229">
    <property type="entry name" value="sensory_box"/>
    <property type="match status" value="1"/>
</dbReference>
<dbReference type="InterPro" id="IPR013656">
    <property type="entry name" value="PAS_4"/>
</dbReference>
<dbReference type="SUPFAM" id="SSF46689">
    <property type="entry name" value="Homeodomain-like"/>
    <property type="match status" value="1"/>
</dbReference>
<sequence>MARTVGSPEHRSQPFATPRESLGGSVDAETAGALISATADIALVIDREGVVRDVSVSDLDLAELDARSWVGRPWRDTVTVESRGKIDELLGAPSAKSASRWRQVNHPTPSGVDAPVRYSAIRLDEDGRTLAIGRDLRAIGLMQQRLVDAQQAMEREYARIRSVETRYRLLFQLASEAVVIVDGLTNRIVDANPASARTLGVASKRIIGQTFADLFDEGSAQAVQSLFAATRSAGRADDVHARTAEGKTSLLLSASLFRQESAAHLLIKLRSMAAEGAPAPASVSSVMQVIERLPEAFAVTDLTGRVLAANSAFLDLAQAPTEQQVKNQPISRWLGRPGLDVETLFNTLRTHGSVRNFSTVLRGELDGLETVEIAAVLVEGGEIPCVGFSIRTNGWRQADRQFSGPELPSTEQFTDLVGRMPLKEMVRETTDIIERLCIEAALELTRDNRASAAEMLGLSRQSLYTKLRRFGLGDLESEPDDAKIN</sequence>
<dbReference type="Pfam" id="PF08448">
    <property type="entry name" value="PAS_4"/>
    <property type="match status" value="1"/>
</dbReference>
<dbReference type="Gene3D" id="1.10.10.60">
    <property type="entry name" value="Homeodomain-like"/>
    <property type="match status" value="1"/>
</dbReference>
<dbReference type="SUPFAM" id="SSF55785">
    <property type="entry name" value="PYP-like sensor domain (PAS domain)"/>
    <property type="match status" value="2"/>
</dbReference>
<reference evidence="3" key="1">
    <citation type="submission" date="2024-05" db="EMBL/GenBank/DDBJ databases">
        <authorList>
            <person name="Kim S."/>
            <person name="Heo J."/>
            <person name="Choi H."/>
            <person name="Choi Y."/>
            <person name="Kwon S.-W."/>
            <person name="Kim Y."/>
        </authorList>
    </citation>
    <scope>NUCLEOTIDE SEQUENCE</scope>
    <source>
        <strain evidence="3">KACC 23698</strain>
    </source>
</reference>
<dbReference type="GO" id="GO:0043565">
    <property type="term" value="F:sequence-specific DNA binding"/>
    <property type="evidence" value="ECO:0007669"/>
    <property type="project" value="InterPro"/>
</dbReference>
<organism evidence="3">
    <name type="scientific">Alsobacter sp. KACC 23698</name>
    <dbReference type="NCBI Taxonomy" id="3149229"/>
    <lineage>
        <taxon>Bacteria</taxon>
        <taxon>Pseudomonadati</taxon>
        <taxon>Pseudomonadota</taxon>
        <taxon>Alphaproteobacteria</taxon>
        <taxon>Hyphomicrobiales</taxon>
        <taxon>Alsobacteraceae</taxon>
        <taxon>Alsobacter</taxon>
    </lineage>
</organism>
<dbReference type="RefSeq" id="WP_406855323.1">
    <property type="nucleotide sequence ID" value="NZ_CP157484.1"/>
</dbReference>
<dbReference type="InterPro" id="IPR002197">
    <property type="entry name" value="HTH_Fis"/>
</dbReference>
<dbReference type="NCBIfam" id="TIGR02040">
    <property type="entry name" value="PpsR-CrtJ"/>
    <property type="match status" value="1"/>
</dbReference>
<evidence type="ECO:0000256" key="1">
    <source>
        <dbReference type="SAM" id="MobiDB-lite"/>
    </source>
</evidence>
<dbReference type="InterPro" id="IPR011785">
    <property type="entry name" value="Tscrpt_reg_PpsR-CrtJ"/>
</dbReference>
<dbReference type="CDD" id="cd00130">
    <property type="entry name" value="PAS"/>
    <property type="match status" value="1"/>
</dbReference>
<feature type="domain" description="PAS" evidence="2">
    <location>
        <begin position="163"/>
        <end position="234"/>
    </location>
</feature>
<evidence type="ECO:0000313" key="3">
    <source>
        <dbReference type="EMBL" id="XBO38485.1"/>
    </source>
</evidence>
<evidence type="ECO:0000259" key="2">
    <source>
        <dbReference type="PROSITE" id="PS50112"/>
    </source>
</evidence>
<proteinExistence type="predicted"/>
<accession>A0AAU7JE62</accession>
<dbReference type="SMART" id="SM00091">
    <property type="entry name" value="PAS"/>
    <property type="match status" value="3"/>
</dbReference>
<dbReference type="EMBL" id="CP157484">
    <property type="protein sequence ID" value="XBO38485.1"/>
    <property type="molecule type" value="Genomic_DNA"/>
</dbReference>
<feature type="region of interest" description="Disordered" evidence="1">
    <location>
        <begin position="1"/>
        <end position="24"/>
    </location>
</feature>